<feature type="domain" description="Zn(2)-C6 fungal-type" evidence="8">
    <location>
        <begin position="17"/>
        <end position="48"/>
    </location>
</feature>
<feature type="region of interest" description="Disordered" evidence="6">
    <location>
        <begin position="83"/>
        <end position="110"/>
    </location>
</feature>
<reference evidence="10" key="1">
    <citation type="journal article" date="2017" name="Nat. Microbiol.">
        <title>Global analysis of biosynthetic gene clusters reveals vast potential of secondary metabolite production in Penicillium species.</title>
        <authorList>
            <person name="Nielsen J.C."/>
            <person name="Grijseels S."/>
            <person name="Prigent S."/>
            <person name="Ji B."/>
            <person name="Dainat J."/>
            <person name="Nielsen K.F."/>
            <person name="Frisvad J.C."/>
            <person name="Workman M."/>
            <person name="Nielsen J."/>
        </authorList>
    </citation>
    <scope>NUCLEOTIDE SEQUENCE [LARGE SCALE GENOMIC DNA]</scope>
    <source>
        <strain evidence="10">IBT 31321</strain>
    </source>
</reference>
<keyword evidence="2" id="KW-0805">Transcription regulation</keyword>
<dbReference type="Pfam" id="PF04082">
    <property type="entry name" value="Fungal_trans"/>
    <property type="match status" value="1"/>
</dbReference>
<keyword evidence="7" id="KW-0472">Membrane</keyword>
<evidence type="ECO:0000259" key="8">
    <source>
        <dbReference type="PROSITE" id="PS50048"/>
    </source>
</evidence>
<comment type="caution">
    <text evidence="9">The sequence shown here is derived from an EMBL/GenBank/DDBJ whole genome shotgun (WGS) entry which is preliminary data.</text>
</comment>
<dbReference type="SMART" id="SM00066">
    <property type="entry name" value="GAL4"/>
    <property type="match status" value="1"/>
</dbReference>
<dbReference type="Pfam" id="PF00172">
    <property type="entry name" value="Zn_clus"/>
    <property type="match status" value="1"/>
</dbReference>
<evidence type="ECO:0000256" key="1">
    <source>
        <dbReference type="ARBA" id="ARBA00022723"/>
    </source>
</evidence>
<protein>
    <recommendedName>
        <fullName evidence="8">Zn(2)-C6 fungal-type domain-containing protein</fullName>
    </recommendedName>
</protein>
<keyword evidence="7" id="KW-0812">Transmembrane</keyword>
<evidence type="ECO:0000256" key="4">
    <source>
        <dbReference type="ARBA" id="ARBA00023163"/>
    </source>
</evidence>
<gene>
    <name evidence="9" type="ORF">PENCOP_c001G04757</name>
</gene>
<dbReference type="GO" id="GO:0000981">
    <property type="term" value="F:DNA-binding transcription factor activity, RNA polymerase II-specific"/>
    <property type="evidence" value="ECO:0007669"/>
    <property type="project" value="InterPro"/>
</dbReference>
<dbReference type="Proteomes" id="UP000191500">
    <property type="component" value="Unassembled WGS sequence"/>
</dbReference>
<sequence length="744" mass="82135">MPRPKVDPRFRKRISKACVYCRRTKQKCDGLAPCEQCIRRNRSTSCAYSPHEQSFGRRRNRREYVHRTPDAVPQAIRETEVSAAVSGSLPPPHGTERCTQSYGESTPTNEPEVIVPELSHVLYDNKGKVVYLGNCAALSFLQNIQQLIETETGCASIAADVAGLSVIEELPPLPPDDLMAYNPEDTEELERLIRAYFISTCGIVDLFDRSHIESLLHRWINGLVPIKSGSAAVLYLVIACGAQISSSNMLDNLRAQSFYHHGRQIALLELTNYPSVETVQAFVLISIFMLGCSRRNGASLNLGIAIGAAKSLGYHQSNANSAYDDNERRQRAQIWKTLRYHDLFFSAMMGRSSSTSDTSFSLDEAPSSTPIEDEYDQSLSMTESARAFLVMEHIINDVYTKRTVSLGLLQSLAQELQEKCSVLPKSLRKSTGPTVHGRVCQSIQQRNLRNAHVTCSYYFAMMLLTRPFLITILRAKTPSKSARNPRARGANNGGDMDISSEIAHGATTCIESATYTIQLLHELLTANMLFNNMPFFIAWVFVSVLVLSSAYFGQLDPQTSITRTLRQADDILACFAVNSPQARRYRLILKKLSKAAECQNQIKSQSRVLYMPRLFHLDSDGSGGGPLAAGSISPKPIEQNTSRYGCALEGEAADGGNTDQPKRCNCCGVNPGRRAAGPVGRSETYHNSAPFPQSVFHSEDILNSSGSNLGGLPMTTTNDSLRHGSLFQLEDDASIWDFTWAGSL</sequence>
<dbReference type="GO" id="GO:0005634">
    <property type="term" value="C:nucleus"/>
    <property type="evidence" value="ECO:0007669"/>
    <property type="project" value="TreeGrafter"/>
</dbReference>
<accession>A0A1V6V8W6</accession>
<dbReference type="PROSITE" id="PS50048">
    <property type="entry name" value="ZN2_CY6_FUNGAL_2"/>
    <property type="match status" value="1"/>
</dbReference>
<feature type="compositionally biased region" description="Low complexity" evidence="6">
    <location>
        <begin position="352"/>
        <end position="361"/>
    </location>
</feature>
<feature type="compositionally biased region" description="Polar residues" evidence="6">
    <location>
        <begin position="97"/>
        <end position="109"/>
    </location>
</feature>
<evidence type="ECO:0000256" key="2">
    <source>
        <dbReference type="ARBA" id="ARBA00023015"/>
    </source>
</evidence>
<evidence type="ECO:0000313" key="9">
    <source>
        <dbReference type="EMBL" id="OQE47092.1"/>
    </source>
</evidence>
<evidence type="ECO:0000256" key="6">
    <source>
        <dbReference type="SAM" id="MobiDB-lite"/>
    </source>
</evidence>
<dbReference type="InterPro" id="IPR051127">
    <property type="entry name" value="Fungal_SecMet_Regulators"/>
</dbReference>
<dbReference type="InterPro" id="IPR007219">
    <property type="entry name" value="XnlR_reg_dom"/>
</dbReference>
<feature type="transmembrane region" description="Helical" evidence="7">
    <location>
        <begin position="535"/>
        <end position="553"/>
    </location>
</feature>
<name>A0A1V6V8W6_9EURO</name>
<organism evidence="9 10">
    <name type="scientific">Penicillium coprophilum</name>
    <dbReference type="NCBI Taxonomy" id="36646"/>
    <lineage>
        <taxon>Eukaryota</taxon>
        <taxon>Fungi</taxon>
        <taxon>Dikarya</taxon>
        <taxon>Ascomycota</taxon>
        <taxon>Pezizomycotina</taxon>
        <taxon>Eurotiomycetes</taxon>
        <taxon>Eurotiomycetidae</taxon>
        <taxon>Eurotiales</taxon>
        <taxon>Aspergillaceae</taxon>
        <taxon>Penicillium</taxon>
    </lineage>
</organism>
<keyword evidence="7" id="KW-1133">Transmembrane helix</keyword>
<dbReference type="SMART" id="SM00906">
    <property type="entry name" value="Fungal_trans"/>
    <property type="match status" value="1"/>
</dbReference>
<dbReference type="PANTHER" id="PTHR47424:SF9">
    <property type="entry name" value="TAH-2"/>
    <property type="match status" value="1"/>
</dbReference>
<keyword evidence="5" id="KW-0539">Nucleus</keyword>
<evidence type="ECO:0000313" key="10">
    <source>
        <dbReference type="Proteomes" id="UP000191500"/>
    </source>
</evidence>
<feature type="region of interest" description="Disordered" evidence="6">
    <location>
        <begin position="352"/>
        <end position="376"/>
    </location>
</feature>
<keyword evidence="3" id="KW-0238">DNA-binding</keyword>
<keyword evidence="10" id="KW-1185">Reference proteome</keyword>
<dbReference type="GO" id="GO:0000978">
    <property type="term" value="F:RNA polymerase II cis-regulatory region sequence-specific DNA binding"/>
    <property type="evidence" value="ECO:0007669"/>
    <property type="project" value="TreeGrafter"/>
</dbReference>
<dbReference type="STRING" id="36646.A0A1V6V8W6"/>
<keyword evidence="4" id="KW-0804">Transcription</keyword>
<evidence type="ECO:0000256" key="7">
    <source>
        <dbReference type="SAM" id="Phobius"/>
    </source>
</evidence>
<dbReference type="GO" id="GO:0008270">
    <property type="term" value="F:zinc ion binding"/>
    <property type="evidence" value="ECO:0007669"/>
    <property type="project" value="InterPro"/>
</dbReference>
<dbReference type="CDD" id="cd00067">
    <property type="entry name" value="GAL4"/>
    <property type="match status" value="1"/>
</dbReference>
<proteinExistence type="predicted"/>
<dbReference type="GO" id="GO:0000435">
    <property type="term" value="P:positive regulation of transcription from RNA polymerase II promoter by galactose"/>
    <property type="evidence" value="ECO:0007669"/>
    <property type="project" value="TreeGrafter"/>
</dbReference>
<evidence type="ECO:0000256" key="5">
    <source>
        <dbReference type="ARBA" id="ARBA00023242"/>
    </source>
</evidence>
<dbReference type="SUPFAM" id="SSF57701">
    <property type="entry name" value="Zn2/Cys6 DNA-binding domain"/>
    <property type="match status" value="1"/>
</dbReference>
<keyword evidence="1" id="KW-0479">Metal-binding</keyword>
<dbReference type="AlphaFoldDB" id="A0A1V6V8W6"/>
<dbReference type="EMBL" id="MDDG01000001">
    <property type="protein sequence ID" value="OQE47092.1"/>
    <property type="molecule type" value="Genomic_DNA"/>
</dbReference>
<dbReference type="Gene3D" id="4.10.240.10">
    <property type="entry name" value="Zn(2)-C6 fungal-type DNA-binding domain"/>
    <property type="match status" value="1"/>
</dbReference>
<dbReference type="CDD" id="cd12148">
    <property type="entry name" value="fungal_TF_MHR"/>
    <property type="match status" value="1"/>
</dbReference>
<dbReference type="PROSITE" id="PS00463">
    <property type="entry name" value="ZN2_CY6_FUNGAL_1"/>
    <property type="match status" value="1"/>
</dbReference>
<dbReference type="InterPro" id="IPR036864">
    <property type="entry name" value="Zn2-C6_fun-type_DNA-bd_sf"/>
</dbReference>
<dbReference type="InterPro" id="IPR001138">
    <property type="entry name" value="Zn2Cys6_DnaBD"/>
</dbReference>
<dbReference type="PANTHER" id="PTHR47424">
    <property type="entry name" value="REGULATORY PROTEIN GAL4"/>
    <property type="match status" value="1"/>
</dbReference>
<dbReference type="GO" id="GO:0006351">
    <property type="term" value="P:DNA-templated transcription"/>
    <property type="evidence" value="ECO:0007669"/>
    <property type="project" value="InterPro"/>
</dbReference>
<evidence type="ECO:0000256" key="3">
    <source>
        <dbReference type="ARBA" id="ARBA00023125"/>
    </source>
</evidence>